<accession>A0A4Q7AGY3</accession>
<protein>
    <submittedName>
        <fullName evidence="2">Uncharacterized protein</fullName>
    </submittedName>
</protein>
<keyword evidence="1" id="KW-1133">Transmembrane helix</keyword>
<evidence type="ECO:0000256" key="1">
    <source>
        <dbReference type="SAM" id="Phobius"/>
    </source>
</evidence>
<dbReference type="RefSeq" id="WP_130131963.1">
    <property type="nucleotide sequence ID" value="NZ_SGSQ01000009.1"/>
</dbReference>
<reference evidence="2 3" key="1">
    <citation type="submission" date="2019-02" db="EMBL/GenBank/DDBJ databases">
        <title>The Batch Genome Submission of Acinetobacter spp. strains.</title>
        <authorList>
            <person name="Qin J."/>
            <person name="Hu Y."/>
            <person name="Ye H."/>
            <person name="Wei L."/>
            <person name="Feng Y."/>
            <person name="Zong Z."/>
        </authorList>
    </citation>
    <scope>NUCLEOTIDE SEQUENCE [LARGE SCALE GENOMIC DNA]</scope>
    <source>
        <strain evidence="2 3">WCHAW060049</strain>
    </source>
</reference>
<evidence type="ECO:0000313" key="2">
    <source>
        <dbReference type="EMBL" id="RZG46986.1"/>
    </source>
</evidence>
<feature type="transmembrane region" description="Helical" evidence="1">
    <location>
        <begin position="12"/>
        <end position="32"/>
    </location>
</feature>
<proteinExistence type="predicted"/>
<evidence type="ECO:0000313" key="3">
    <source>
        <dbReference type="Proteomes" id="UP000293863"/>
    </source>
</evidence>
<dbReference type="AlphaFoldDB" id="A0A4Q7AGY3"/>
<name>A0A4Q7AGY3_9GAMM</name>
<keyword evidence="1" id="KW-0472">Membrane</keyword>
<dbReference type="Proteomes" id="UP000293863">
    <property type="component" value="Unassembled WGS sequence"/>
</dbReference>
<sequence>MGLGYGAGAGGVIVLFLTFINVLVIFVIWGGWKYYRRGKGTTSRFADTMVKGLLVLLSVFPILVVISWCMIWVSDISTDRARFNIVKKQNVQLETALPYGEIILPKGTWVNRDGDSEHDIELLPNDTRIGLSRAYFPHPVKLGQYSAQAFELHRELLIEVAQDYQFEAKGTQWNCPKGWILQLVYTEKLPENYRYQQNYTWFKPSQWQAVGCFDAGEGGLLILALDGDGLRNVKDLKPE</sequence>
<comment type="caution">
    <text evidence="2">The sequence shown here is derived from an EMBL/GenBank/DDBJ whole genome shotgun (WGS) entry which is preliminary data.</text>
</comment>
<feature type="transmembrane region" description="Helical" evidence="1">
    <location>
        <begin position="53"/>
        <end position="73"/>
    </location>
</feature>
<organism evidence="2 3">
    <name type="scientific">Acinetobacter wuhouensis</name>
    <dbReference type="NCBI Taxonomy" id="1879050"/>
    <lineage>
        <taxon>Bacteria</taxon>
        <taxon>Pseudomonadati</taxon>
        <taxon>Pseudomonadota</taxon>
        <taxon>Gammaproteobacteria</taxon>
        <taxon>Moraxellales</taxon>
        <taxon>Moraxellaceae</taxon>
        <taxon>Acinetobacter</taxon>
    </lineage>
</organism>
<gene>
    <name evidence="2" type="ORF">EXU28_07295</name>
</gene>
<keyword evidence="3" id="KW-1185">Reference proteome</keyword>
<dbReference type="EMBL" id="SGSQ01000009">
    <property type="protein sequence ID" value="RZG46986.1"/>
    <property type="molecule type" value="Genomic_DNA"/>
</dbReference>
<keyword evidence="1" id="KW-0812">Transmembrane</keyword>